<feature type="compositionally biased region" description="Low complexity" evidence="11">
    <location>
        <begin position="1179"/>
        <end position="1189"/>
    </location>
</feature>
<keyword evidence="4 9" id="KW-0547">Nucleotide-binding</keyword>
<dbReference type="InterPro" id="IPR036961">
    <property type="entry name" value="Kinesin_motor_dom_sf"/>
</dbReference>
<dbReference type="PROSITE" id="PS50067">
    <property type="entry name" value="KINESIN_MOTOR_2"/>
    <property type="match status" value="1"/>
</dbReference>
<feature type="compositionally biased region" description="Polar residues" evidence="11">
    <location>
        <begin position="1131"/>
        <end position="1143"/>
    </location>
</feature>
<feature type="coiled-coil region" evidence="10">
    <location>
        <begin position="910"/>
        <end position="965"/>
    </location>
</feature>
<dbReference type="InterPro" id="IPR001752">
    <property type="entry name" value="Kinesin_motor_dom"/>
</dbReference>
<dbReference type="Pfam" id="PF00225">
    <property type="entry name" value="Kinesin"/>
    <property type="match status" value="1"/>
</dbReference>
<dbReference type="Pfam" id="PF23313">
    <property type="entry name" value="4HB_KIF14"/>
    <property type="match status" value="1"/>
</dbReference>
<dbReference type="PANTHER" id="PTHR47117">
    <property type="entry name" value="STAR-RELATED LIPID TRANSFER PROTEIN 9"/>
    <property type="match status" value="1"/>
</dbReference>
<dbReference type="Proteomes" id="UP001163046">
    <property type="component" value="Unassembled WGS sequence"/>
</dbReference>
<dbReference type="InterPro" id="IPR000253">
    <property type="entry name" value="FHA_dom"/>
</dbReference>
<dbReference type="Gene3D" id="6.10.250.2520">
    <property type="match status" value="1"/>
</dbReference>
<dbReference type="InterPro" id="IPR027417">
    <property type="entry name" value="P-loop_NTPase"/>
</dbReference>
<dbReference type="InterPro" id="IPR008984">
    <property type="entry name" value="SMAD_FHA_dom_sf"/>
</dbReference>
<feature type="compositionally biased region" description="Low complexity" evidence="11">
    <location>
        <begin position="1088"/>
        <end position="1110"/>
    </location>
</feature>
<feature type="compositionally biased region" description="Low complexity" evidence="11">
    <location>
        <begin position="89"/>
        <end position="102"/>
    </location>
</feature>
<evidence type="ECO:0000256" key="10">
    <source>
        <dbReference type="SAM" id="Coils"/>
    </source>
</evidence>
<feature type="compositionally biased region" description="Acidic residues" evidence="11">
    <location>
        <begin position="1067"/>
        <end position="1076"/>
    </location>
</feature>
<evidence type="ECO:0000256" key="7">
    <source>
        <dbReference type="ARBA" id="ARBA00023175"/>
    </source>
</evidence>
<evidence type="ECO:0000256" key="6">
    <source>
        <dbReference type="ARBA" id="ARBA00023054"/>
    </source>
</evidence>
<dbReference type="GO" id="GO:0008017">
    <property type="term" value="F:microtubule binding"/>
    <property type="evidence" value="ECO:0007669"/>
    <property type="project" value="InterPro"/>
</dbReference>
<comment type="similarity">
    <text evidence="9">Belongs to the TRAFAC class myosin-kinesin ATPase superfamily. Kinesin family.</text>
</comment>
<evidence type="ECO:0000256" key="9">
    <source>
        <dbReference type="PROSITE-ProRule" id="PRU00283"/>
    </source>
</evidence>
<dbReference type="GO" id="GO:0005524">
    <property type="term" value="F:ATP binding"/>
    <property type="evidence" value="ECO:0007669"/>
    <property type="project" value="UniProtKB-UniRule"/>
</dbReference>
<dbReference type="Pfam" id="PF16183">
    <property type="entry name" value="Kinesin_assoc"/>
    <property type="match status" value="1"/>
</dbReference>
<keyword evidence="6 10" id="KW-0175">Coiled coil</keyword>
<feature type="coiled-coil region" evidence="10">
    <location>
        <begin position="809"/>
        <end position="884"/>
    </location>
</feature>
<comment type="subcellular location">
    <subcellularLocation>
        <location evidence="1">Cytoplasm</location>
        <location evidence="1">Cytoskeleton</location>
    </subcellularLocation>
</comment>
<dbReference type="GO" id="GO:0005874">
    <property type="term" value="C:microtubule"/>
    <property type="evidence" value="ECO:0007669"/>
    <property type="project" value="UniProtKB-KW"/>
</dbReference>
<organism evidence="13 14">
    <name type="scientific">Desmophyllum pertusum</name>
    <dbReference type="NCBI Taxonomy" id="174260"/>
    <lineage>
        <taxon>Eukaryota</taxon>
        <taxon>Metazoa</taxon>
        <taxon>Cnidaria</taxon>
        <taxon>Anthozoa</taxon>
        <taxon>Hexacorallia</taxon>
        <taxon>Scleractinia</taxon>
        <taxon>Caryophylliina</taxon>
        <taxon>Caryophylliidae</taxon>
        <taxon>Desmophyllum</taxon>
    </lineage>
</organism>
<dbReference type="SMART" id="SM00240">
    <property type="entry name" value="FHA"/>
    <property type="match status" value="1"/>
</dbReference>
<evidence type="ECO:0000256" key="11">
    <source>
        <dbReference type="SAM" id="MobiDB-lite"/>
    </source>
</evidence>
<dbReference type="SUPFAM" id="SSF49879">
    <property type="entry name" value="SMAD/FHA domain"/>
    <property type="match status" value="1"/>
</dbReference>
<name>A0A9X0CIC3_9CNID</name>
<dbReference type="SUPFAM" id="SSF52540">
    <property type="entry name" value="P-loop containing nucleoside triphosphate hydrolases"/>
    <property type="match status" value="1"/>
</dbReference>
<sequence>MSTPTKSRGKRGVRALPSIPVNRAATSVDRIVTTTPKSSPTISKRTDFNSACVDVIKNRNCTSQQPKNGPIMNSKVPSELCSRRKDLSSSESSSNTSSPFGSPRATRKATVGPMVAEIIDKFSTGSHETTSVEENDVKEETVSTEKKIARVLPMTPQFIEEHLITNTADDEPSSTKHNEETSLIINKLQAALGLNNNFDAVKGSLTPKNSEIKIAPGVLQAKLAGTPSISTTPQQPFSADDGEGSSIRVGVRVRPLLPREENDPNVKMCIAMNDNETTITSDAGMEYQFNYDYSIWSCDPKDPKFVGQEKLYELMGRPLLNSAFEGYNTCLFAYGQTGSGKSYSIMGQGDELGILPRFCEELFERIKCCNELKFTVEISYFEIYNEKIHDLLANKKKDNKKVQLKVREHPILGPFVQDLSTYTASSYADVESWLAVGNSIRATAATGMNDKSSRSHSVFTIIMTQTRTEIFEDSETEMTTASKINLIDLAGSERASQVLNDQVIKTAEIASLRLKEGGSINKSLHTLGKVISLLSDREMQAKKKMYIPYRDSTLTWLLKDSLGAVHVCFFLDCFKYAQRARTIVNRAVINEDPNAKIIRDLKAEIERLKLTHGEFGNQEISAIALAEVALLRDKLKETKHLLAESTRNWQEKLALTEKRKLEEAEKLKKAGISFKVDNRLPNLVNLNEDPQLSEMLLYMLKEGETTVGQNDHDIKLNGALVAETHCVVRNEGDKVTIAPIGDAPTYVNGQLIVEETVLHHADRVVIGGDHFFRLNHPIEVKKRKMSKIVAPEGSTPEAAVIKDFEYARNELAQVQDARLQAELEEAREEARIKAQEEIVVKIQEAKEAAQQELSEQKNQYEERVTNLHEAMESLSTEKKQAELSNQTAVVKISELEAHRLLLEQEILNNRKKLQMEALAAKQALEETKMNQVRIITELEKEKKKMQDDVQKLKDAKQNREKMREEFRVSFNNIGRKNSLADDPNKKELLRITMSLREANKISQSLTRHIAFSRDDVFVNGKSEIKIRLNNTKKGLTTVWSLEKFQSAMEQMRELYQQRDNDSVSGESGDEIDPFSDPDDKWEKDFKLDSSSSRRISSLSSSGLSSRTKSSAAAKPQGFSPNKAESIFAKYRNQQSQGSSSADTSEAPADYPGTLPERPVVETSSRPPVAPSSRTVVETSSRPPVVPSSRRISETRRPGPSVSSLCRDSLKDYLDSLKELSDPFNEPLYEKVLRSVKDIKSSITTIVKAHQEKTSVGGFQKEVHQCCLTATFTMEMLIEHARTWGASETNNTHFTELSSQFLDTVKRLAGHVIDIIEALDGPSSNMDDLFTAFNDDVRHVVRHTAKMAVLSSQEELLTDQENSTEDDSELNKAFVEGQDMSMEISVRDSISAMSEIQEQLQTDTMDSCNTGVEREITENVLALIRTTGDFIHQGREVQMQLVSTSNENNRKKDTGRNRLISVKKFVSSVNTLLQRTRDLASNVRKACEDMDLEKLVSLPEEISTSAANIVRQKRAFIETEYSPSVGSNQDILDELEYLEKKCNDVEIAAGDLRKTLTRFLFLSPPKSLQKKRSCKVFRTEDDDSDDESYSPFIGRSNRTRTPLASRSRGLLSDKESRSIRKLWSKESPI</sequence>
<feature type="region of interest" description="Disordered" evidence="11">
    <location>
        <begin position="1056"/>
        <end position="1204"/>
    </location>
</feature>
<keyword evidence="14" id="KW-1185">Reference proteome</keyword>
<proteinExistence type="inferred from homology"/>
<feature type="domain" description="Kinesin motor" evidence="12">
    <location>
        <begin position="246"/>
        <end position="563"/>
    </location>
</feature>
<dbReference type="EMBL" id="MU827779">
    <property type="protein sequence ID" value="KAJ7339459.1"/>
    <property type="molecule type" value="Genomic_DNA"/>
</dbReference>
<dbReference type="InterPro" id="IPR032405">
    <property type="entry name" value="Kinesin_assoc"/>
</dbReference>
<keyword evidence="3" id="KW-0493">Microtubule</keyword>
<evidence type="ECO:0000256" key="5">
    <source>
        <dbReference type="ARBA" id="ARBA00022840"/>
    </source>
</evidence>
<keyword evidence="5 9" id="KW-0067">ATP-binding</keyword>
<dbReference type="Gene3D" id="3.40.850.10">
    <property type="entry name" value="Kinesin motor domain"/>
    <property type="match status" value="1"/>
</dbReference>
<evidence type="ECO:0000256" key="1">
    <source>
        <dbReference type="ARBA" id="ARBA00004245"/>
    </source>
</evidence>
<reference evidence="13" key="1">
    <citation type="submission" date="2023-01" db="EMBL/GenBank/DDBJ databases">
        <title>Genome assembly of the deep-sea coral Lophelia pertusa.</title>
        <authorList>
            <person name="Herrera S."/>
            <person name="Cordes E."/>
        </authorList>
    </citation>
    <scope>NUCLEOTIDE SEQUENCE</scope>
    <source>
        <strain evidence="13">USNM1676648</strain>
        <tissue evidence="13">Polyp</tissue>
    </source>
</reference>
<evidence type="ECO:0000259" key="12">
    <source>
        <dbReference type="PROSITE" id="PS50067"/>
    </source>
</evidence>
<keyword evidence="8" id="KW-0206">Cytoskeleton</keyword>
<evidence type="ECO:0000256" key="4">
    <source>
        <dbReference type="ARBA" id="ARBA00022741"/>
    </source>
</evidence>
<dbReference type="Gene3D" id="2.60.200.20">
    <property type="match status" value="1"/>
</dbReference>
<dbReference type="PROSITE" id="PS00411">
    <property type="entry name" value="KINESIN_MOTOR_1"/>
    <property type="match status" value="1"/>
</dbReference>
<protein>
    <submittedName>
        <fullName evidence="13">TRAFAC class myosin-kinesin ATPase super</fullName>
    </submittedName>
</protein>
<feature type="region of interest" description="Disordered" evidence="11">
    <location>
        <begin position="1578"/>
        <end position="1628"/>
    </location>
</feature>
<evidence type="ECO:0000313" key="13">
    <source>
        <dbReference type="EMBL" id="KAJ7339459.1"/>
    </source>
</evidence>
<dbReference type="GO" id="GO:0007018">
    <property type="term" value="P:microtubule-based movement"/>
    <property type="evidence" value="ECO:0007669"/>
    <property type="project" value="InterPro"/>
</dbReference>
<keyword evidence="2" id="KW-0963">Cytoplasm</keyword>
<dbReference type="GO" id="GO:0003777">
    <property type="term" value="F:microtubule motor activity"/>
    <property type="evidence" value="ECO:0007669"/>
    <property type="project" value="InterPro"/>
</dbReference>
<feature type="binding site" evidence="9">
    <location>
        <begin position="335"/>
        <end position="342"/>
    </location>
    <ligand>
        <name>ATP</name>
        <dbReference type="ChEBI" id="CHEBI:30616"/>
    </ligand>
</feature>
<dbReference type="InterPro" id="IPR056523">
    <property type="entry name" value="4HB_KIF14"/>
</dbReference>
<evidence type="ECO:0000256" key="8">
    <source>
        <dbReference type="ARBA" id="ARBA00023212"/>
    </source>
</evidence>
<evidence type="ECO:0000256" key="2">
    <source>
        <dbReference type="ARBA" id="ARBA00022490"/>
    </source>
</evidence>
<evidence type="ECO:0000313" key="14">
    <source>
        <dbReference type="Proteomes" id="UP001163046"/>
    </source>
</evidence>
<dbReference type="CDD" id="cd22707">
    <property type="entry name" value="FHA_KIF14"/>
    <property type="match status" value="1"/>
</dbReference>
<feature type="compositionally biased region" description="Polar residues" evidence="11">
    <location>
        <begin position="1161"/>
        <end position="1178"/>
    </location>
</feature>
<comment type="caution">
    <text evidence="13">The sequence shown here is derived from an EMBL/GenBank/DDBJ whole genome shotgun (WGS) entry which is preliminary data.</text>
</comment>
<keyword evidence="7 9" id="KW-0505">Motor protein</keyword>
<dbReference type="Pfam" id="PF00498">
    <property type="entry name" value="FHA"/>
    <property type="match status" value="1"/>
</dbReference>
<dbReference type="SMART" id="SM00129">
    <property type="entry name" value="KISc"/>
    <property type="match status" value="1"/>
</dbReference>
<feature type="region of interest" description="Disordered" evidence="11">
    <location>
        <begin position="61"/>
        <end position="141"/>
    </location>
</feature>
<gene>
    <name evidence="13" type="primary">KIF14</name>
    <name evidence="13" type="ORF">OS493_005857</name>
</gene>
<dbReference type="InterPro" id="IPR019821">
    <property type="entry name" value="Kinesin_motor_CS"/>
</dbReference>
<evidence type="ECO:0000256" key="3">
    <source>
        <dbReference type="ARBA" id="ARBA00022701"/>
    </source>
</evidence>
<dbReference type="PANTHER" id="PTHR47117:SF5">
    <property type="entry name" value="KINESIN-LIKE PROTEIN KIF14"/>
    <property type="match status" value="1"/>
</dbReference>
<dbReference type="PRINTS" id="PR00380">
    <property type="entry name" value="KINESINHEAVY"/>
</dbReference>
<feature type="region of interest" description="Disordered" evidence="11">
    <location>
        <begin position="1"/>
        <end position="25"/>
    </location>
</feature>
<accession>A0A9X0CIC3</accession>
<dbReference type="FunFam" id="3.40.850.10:FF:000042">
    <property type="entry name" value="Kinesin family member 14"/>
    <property type="match status" value="1"/>
</dbReference>
<feature type="compositionally biased region" description="Basic and acidic residues" evidence="11">
    <location>
        <begin position="1077"/>
        <end position="1087"/>
    </location>
</feature>
<dbReference type="OrthoDB" id="3176171at2759"/>